<dbReference type="AlphaFoldDB" id="A0A7W8G7M2"/>
<proteinExistence type="inferred from homology"/>
<evidence type="ECO:0000313" key="7">
    <source>
        <dbReference type="Proteomes" id="UP000518887"/>
    </source>
</evidence>
<dbReference type="Pfam" id="PF01938">
    <property type="entry name" value="TRAM"/>
    <property type="match status" value="1"/>
</dbReference>
<evidence type="ECO:0000256" key="2">
    <source>
        <dbReference type="ARBA" id="ARBA00022679"/>
    </source>
</evidence>
<dbReference type="Gene3D" id="2.40.50.1070">
    <property type="match status" value="1"/>
</dbReference>
<evidence type="ECO:0000313" key="6">
    <source>
        <dbReference type="EMBL" id="MBB5225224.1"/>
    </source>
</evidence>
<organism evidence="6 7">
    <name type="scientific">Treponema ruminis</name>
    <dbReference type="NCBI Taxonomy" id="744515"/>
    <lineage>
        <taxon>Bacteria</taxon>
        <taxon>Pseudomonadati</taxon>
        <taxon>Spirochaetota</taxon>
        <taxon>Spirochaetia</taxon>
        <taxon>Spirochaetales</taxon>
        <taxon>Treponemataceae</taxon>
        <taxon>Treponema</taxon>
    </lineage>
</organism>
<feature type="binding site" evidence="4">
    <location>
        <position position="244"/>
    </location>
    <ligand>
        <name>S-adenosyl-L-methionine</name>
        <dbReference type="ChEBI" id="CHEBI:59789"/>
    </ligand>
</feature>
<evidence type="ECO:0000256" key="1">
    <source>
        <dbReference type="ARBA" id="ARBA00022603"/>
    </source>
</evidence>
<dbReference type="Gene3D" id="2.40.50.140">
    <property type="entry name" value="Nucleic acid-binding proteins"/>
    <property type="match status" value="1"/>
</dbReference>
<accession>A0A7W8G7M2</accession>
<name>A0A7W8G7M2_9SPIR</name>
<evidence type="ECO:0000256" key="3">
    <source>
        <dbReference type="ARBA" id="ARBA00022691"/>
    </source>
</evidence>
<dbReference type="InterPro" id="IPR010280">
    <property type="entry name" value="U5_MeTrfase_fam"/>
</dbReference>
<dbReference type="SUPFAM" id="SSF53335">
    <property type="entry name" value="S-adenosyl-L-methionine-dependent methyltransferases"/>
    <property type="match status" value="1"/>
</dbReference>
<dbReference type="GO" id="GO:0070475">
    <property type="term" value="P:rRNA base methylation"/>
    <property type="evidence" value="ECO:0007669"/>
    <property type="project" value="TreeGrafter"/>
</dbReference>
<feature type="binding site" evidence="4">
    <location>
        <position position="340"/>
    </location>
    <ligand>
        <name>S-adenosyl-L-methionine</name>
        <dbReference type="ChEBI" id="CHEBI:59789"/>
    </ligand>
</feature>
<feature type="binding site" evidence="4">
    <location>
        <position position="291"/>
    </location>
    <ligand>
        <name>S-adenosyl-L-methionine</name>
        <dbReference type="ChEBI" id="CHEBI:59789"/>
    </ligand>
</feature>
<keyword evidence="1 4" id="KW-0489">Methyltransferase</keyword>
<dbReference type="SUPFAM" id="SSF50249">
    <property type="entry name" value="Nucleic acid-binding proteins"/>
    <property type="match status" value="1"/>
</dbReference>
<dbReference type="EMBL" id="JACHFQ010000002">
    <property type="protein sequence ID" value="MBB5225224.1"/>
    <property type="molecule type" value="Genomic_DNA"/>
</dbReference>
<dbReference type="PANTHER" id="PTHR11061:SF30">
    <property type="entry name" value="TRNA (URACIL(54)-C(5))-METHYLTRANSFERASE"/>
    <property type="match status" value="1"/>
</dbReference>
<sequence length="411" mass="46695">MSHIIHTEKMVAGGDCLAHINGKNVFVPFALPDEELEVEITKSFRDYDTAKITRILKSSPHRVEPFCPLYGTCGGCNLQHIDSEYQVELRKSILRECFEREGIQCPEIEIISGSDKNYRSRIQLTNGSFNKKASNELVNLENCPIATEEINTYLKNTAQNERANGRVHLFGDQRISSDSKVIIAEERERVSREIKVQGASSKRKEKLRLQANRHFAGTTLNQNNRCEINLLGKKIAFDVQGFFQSNLEVLEKTIEAVTRNMGGRNVLDMYSGCGTFSVFLADLFDKVCMVEHNRDAIVFAEENLRGKNHESFGLSGENWIKFSSEKYIENNGEFESVVIDPPRSGMEKEVCKWLCRSKIPQIRSVSCNPSTHARDASFLVKAGYHLSKLYLLDFYPHTAHIESLACFEYTD</sequence>
<dbReference type="NCBIfam" id="TIGR00479">
    <property type="entry name" value="rumA"/>
    <property type="match status" value="1"/>
</dbReference>
<dbReference type="Pfam" id="PF05958">
    <property type="entry name" value="tRNA_U5-meth_tr"/>
    <property type="match status" value="1"/>
</dbReference>
<dbReference type="GO" id="GO:0070041">
    <property type="term" value="F:rRNA (uridine-C5-)-methyltransferase activity"/>
    <property type="evidence" value="ECO:0007669"/>
    <property type="project" value="TreeGrafter"/>
</dbReference>
<protein>
    <submittedName>
        <fullName evidence="6">23S rRNA (Uracil1939-C5)-methyltransferase</fullName>
        <ecNumber evidence="6">2.1.1.190</ecNumber>
    </submittedName>
</protein>
<dbReference type="PROSITE" id="PS51687">
    <property type="entry name" value="SAM_MT_RNA_M5U"/>
    <property type="match status" value="1"/>
</dbReference>
<reference evidence="6 7" key="1">
    <citation type="submission" date="2020-08" db="EMBL/GenBank/DDBJ databases">
        <title>Genomic Encyclopedia of Type Strains, Phase IV (KMG-IV): sequencing the most valuable type-strain genomes for metagenomic binning, comparative biology and taxonomic classification.</title>
        <authorList>
            <person name="Goeker M."/>
        </authorList>
    </citation>
    <scope>NUCLEOTIDE SEQUENCE [LARGE SCALE GENOMIC DNA]</scope>
    <source>
        <strain evidence="6 7">DSM 103462</strain>
    </source>
</reference>
<keyword evidence="3 4" id="KW-0949">S-adenosyl-L-methionine</keyword>
<evidence type="ECO:0000259" key="5">
    <source>
        <dbReference type="Pfam" id="PF01938"/>
    </source>
</evidence>
<dbReference type="EC" id="2.1.1.190" evidence="6"/>
<dbReference type="InterPro" id="IPR002792">
    <property type="entry name" value="TRAM_dom"/>
</dbReference>
<feature type="binding site" evidence="4">
    <location>
        <position position="270"/>
    </location>
    <ligand>
        <name>S-adenosyl-L-methionine</name>
        <dbReference type="ChEBI" id="CHEBI:59789"/>
    </ligand>
</feature>
<keyword evidence="7" id="KW-1185">Reference proteome</keyword>
<feature type="domain" description="TRAM" evidence="5">
    <location>
        <begin position="14"/>
        <end position="47"/>
    </location>
</feature>
<comment type="similarity">
    <text evidence="4">Belongs to the class I-like SAM-binding methyltransferase superfamily. RNA M5U methyltransferase family.</text>
</comment>
<gene>
    <name evidence="6" type="ORF">HNP76_000568</name>
</gene>
<evidence type="ECO:0000256" key="4">
    <source>
        <dbReference type="PROSITE-ProRule" id="PRU01024"/>
    </source>
</evidence>
<dbReference type="InterPro" id="IPR029063">
    <property type="entry name" value="SAM-dependent_MTases_sf"/>
</dbReference>
<dbReference type="InterPro" id="IPR012340">
    <property type="entry name" value="NA-bd_OB-fold"/>
</dbReference>
<dbReference type="Proteomes" id="UP000518887">
    <property type="component" value="Unassembled WGS sequence"/>
</dbReference>
<dbReference type="PANTHER" id="PTHR11061">
    <property type="entry name" value="RNA M5U METHYLTRANSFERASE"/>
    <property type="match status" value="1"/>
</dbReference>
<dbReference type="RefSeq" id="WP_184657298.1">
    <property type="nucleotide sequence ID" value="NZ_CP031518.1"/>
</dbReference>
<comment type="caution">
    <text evidence="6">The sequence shown here is derived from an EMBL/GenBank/DDBJ whole genome shotgun (WGS) entry which is preliminary data.</text>
</comment>
<feature type="active site" description="Nucleophile" evidence="4">
    <location>
        <position position="367"/>
    </location>
</feature>
<keyword evidence="2 4" id="KW-0808">Transferase</keyword>
<dbReference type="Gene3D" id="3.40.50.150">
    <property type="entry name" value="Vaccinia Virus protein VP39"/>
    <property type="match status" value="1"/>
</dbReference>